<dbReference type="PRINTS" id="PR00046">
    <property type="entry name" value="SIGMA70FCT"/>
</dbReference>
<protein>
    <recommendedName>
        <fullName evidence="2">RNA polymerase sigma-70 domain-containing protein</fullName>
    </recommendedName>
</protein>
<dbReference type="CDD" id="cd06171">
    <property type="entry name" value="Sigma70_r4"/>
    <property type="match status" value="1"/>
</dbReference>
<dbReference type="GO" id="GO:0006352">
    <property type="term" value="P:DNA-templated transcription initiation"/>
    <property type="evidence" value="ECO:0007669"/>
    <property type="project" value="InterPro"/>
</dbReference>
<evidence type="ECO:0000259" key="2">
    <source>
        <dbReference type="PROSITE" id="PS00716"/>
    </source>
</evidence>
<evidence type="ECO:0000313" key="4">
    <source>
        <dbReference type="Proteomes" id="UP000287651"/>
    </source>
</evidence>
<name>A0A426YZ37_ENSVE</name>
<dbReference type="Gene3D" id="1.10.10.10">
    <property type="entry name" value="Winged helix-like DNA-binding domain superfamily/Winged helix DNA-binding domain"/>
    <property type="match status" value="1"/>
</dbReference>
<feature type="domain" description="RNA polymerase sigma-70" evidence="2">
    <location>
        <begin position="57"/>
        <end position="83"/>
    </location>
</feature>
<dbReference type="InterPro" id="IPR050239">
    <property type="entry name" value="Sigma-70_RNA_pol_init_factors"/>
</dbReference>
<reference evidence="3 4" key="1">
    <citation type="journal article" date="2014" name="Agronomy (Basel)">
        <title>A Draft Genome Sequence for Ensete ventricosum, the Drought-Tolerant Tree Against Hunger.</title>
        <authorList>
            <person name="Harrison J."/>
            <person name="Moore K.A."/>
            <person name="Paszkiewicz K."/>
            <person name="Jones T."/>
            <person name="Grant M."/>
            <person name="Ambacheew D."/>
            <person name="Muzemil S."/>
            <person name="Studholme D.J."/>
        </authorList>
    </citation>
    <scope>NUCLEOTIDE SEQUENCE [LARGE SCALE GENOMIC DNA]</scope>
</reference>
<dbReference type="PROSITE" id="PS00716">
    <property type="entry name" value="SIGMA70_2"/>
    <property type="match status" value="1"/>
</dbReference>
<dbReference type="Pfam" id="PF04545">
    <property type="entry name" value="Sigma70_r4"/>
    <property type="match status" value="1"/>
</dbReference>
<organism evidence="3 4">
    <name type="scientific">Ensete ventricosum</name>
    <name type="common">Abyssinian banana</name>
    <name type="synonym">Musa ensete</name>
    <dbReference type="NCBI Taxonomy" id="4639"/>
    <lineage>
        <taxon>Eukaryota</taxon>
        <taxon>Viridiplantae</taxon>
        <taxon>Streptophyta</taxon>
        <taxon>Embryophyta</taxon>
        <taxon>Tracheophyta</taxon>
        <taxon>Spermatophyta</taxon>
        <taxon>Magnoliopsida</taxon>
        <taxon>Liliopsida</taxon>
        <taxon>Zingiberales</taxon>
        <taxon>Musaceae</taxon>
        <taxon>Ensete</taxon>
    </lineage>
</organism>
<sequence>MYSPQEVIADPAAETSEDVLMKQFMREDLNKVLDTLNLREKQVVRWRFGLEDGRMKTLQEIGELMGVSRERIRQIESCAFRKLKSKKRTKNLWQYI</sequence>
<dbReference type="InterPro" id="IPR036388">
    <property type="entry name" value="WH-like_DNA-bd_sf"/>
</dbReference>
<evidence type="ECO:0000313" key="3">
    <source>
        <dbReference type="EMBL" id="RRT56996.1"/>
    </source>
</evidence>
<dbReference type="PANTHER" id="PTHR30603:SF57">
    <property type="entry name" value="RNA POLYMERASE SIGMA FACTOR SIGB"/>
    <property type="match status" value="1"/>
</dbReference>
<gene>
    <name evidence="3" type="ORF">B296_00047518</name>
</gene>
<dbReference type="GO" id="GO:0003700">
    <property type="term" value="F:DNA-binding transcription factor activity"/>
    <property type="evidence" value="ECO:0007669"/>
    <property type="project" value="InterPro"/>
</dbReference>
<evidence type="ECO:0000256" key="1">
    <source>
        <dbReference type="ARBA" id="ARBA00007788"/>
    </source>
</evidence>
<comment type="caution">
    <text evidence="3">The sequence shown here is derived from an EMBL/GenBank/DDBJ whole genome shotgun (WGS) entry which is preliminary data.</text>
</comment>
<dbReference type="NCBIfam" id="TIGR02937">
    <property type="entry name" value="sigma70-ECF"/>
    <property type="match status" value="1"/>
</dbReference>
<dbReference type="Proteomes" id="UP000287651">
    <property type="component" value="Unassembled WGS sequence"/>
</dbReference>
<dbReference type="PANTHER" id="PTHR30603">
    <property type="entry name" value="RNA POLYMERASE SIGMA FACTOR RPO"/>
    <property type="match status" value="1"/>
</dbReference>
<dbReference type="InterPro" id="IPR013324">
    <property type="entry name" value="RNA_pol_sigma_r3/r4-like"/>
</dbReference>
<dbReference type="InterPro" id="IPR000943">
    <property type="entry name" value="RNA_pol_sigma70"/>
</dbReference>
<dbReference type="AlphaFoldDB" id="A0A426YZ37"/>
<dbReference type="EMBL" id="AMZH03009374">
    <property type="protein sequence ID" value="RRT56996.1"/>
    <property type="molecule type" value="Genomic_DNA"/>
</dbReference>
<accession>A0A426YZ37</accession>
<comment type="similarity">
    <text evidence="1">Belongs to the sigma-70 factor family.</text>
</comment>
<proteinExistence type="inferred from homology"/>
<dbReference type="SUPFAM" id="SSF88659">
    <property type="entry name" value="Sigma3 and sigma4 domains of RNA polymerase sigma factors"/>
    <property type="match status" value="1"/>
</dbReference>
<dbReference type="InterPro" id="IPR014284">
    <property type="entry name" value="RNA_pol_sigma-70_dom"/>
</dbReference>
<dbReference type="InterPro" id="IPR007630">
    <property type="entry name" value="RNA_pol_sigma70_r4"/>
</dbReference>